<comment type="caution">
    <text evidence="1">The sequence shown here is derived from an EMBL/GenBank/DDBJ whole genome shotgun (WGS) entry which is preliminary data.</text>
</comment>
<dbReference type="Proteomes" id="UP000319801">
    <property type="component" value="Unassembled WGS sequence"/>
</dbReference>
<keyword evidence="2" id="KW-1185">Reference proteome</keyword>
<reference evidence="1 2" key="1">
    <citation type="journal article" date="2019" name="Genome Biol. Evol.">
        <title>Whole-Genome Sequencing of the Giant Devil Catfish, Bagarius yarrelli.</title>
        <authorList>
            <person name="Jiang W."/>
            <person name="Lv Y."/>
            <person name="Cheng L."/>
            <person name="Yang K."/>
            <person name="Chao B."/>
            <person name="Wang X."/>
            <person name="Li Y."/>
            <person name="Pan X."/>
            <person name="You X."/>
            <person name="Zhang Y."/>
            <person name="Yang J."/>
            <person name="Li J."/>
            <person name="Zhang X."/>
            <person name="Liu S."/>
            <person name="Sun C."/>
            <person name="Yang J."/>
            <person name="Shi Q."/>
        </authorList>
    </citation>
    <scope>NUCLEOTIDE SEQUENCE [LARGE SCALE GENOMIC DNA]</scope>
    <source>
        <strain evidence="1">JWS20170419001</strain>
        <tissue evidence="1">Muscle</tissue>
    </source>
</reference>
<sequence>MSTEDNLGEKRQDWKRRANGVEIKERHRARDEGLQKMREKGTWKRVPQLVGLIGLEHAHLWSNILSGQASRLSDARRSSSCNPHYYSYTGGHAAFSTASTSIAFPLQKRIAGDGPLATQLRAGFPNQVKVGSYCQWRELLSSSFSEDTFGIPRTGVYAEFSYGRTEASGTSYLTF</sequence>
<proteinExistence type="predicted"/>
<name>A0A556TH60_BAGYA</name>
<organism evidence="1 2">
    <name type="scientific">Bagarius yarrelli</name>
    <name type="common">Goonch</name>
    <name type="synonym">Bagrus yarrelli</name>
    <dbReference type="NCBI Taxonomy" id="175774"/>
    <lineage>
        <taxon>Eukaryota</taxon>
        <taxon>Metazoa</taxon>
        <taxon>Chordata</taxon>
        <taxon>Craniata</taxon>
        <taxon>Vertebrata</taxon>
        <taxon>Euteleostomi</taxon>
        <taxon>Actinopterygii</taxon>
        <taxon>Neopterygii</taxon>
        <taxon>Teleostei</taxon>
        <taxon>Ostariophysi</taxon>
        <taxon>Siluriformes</taxon>
        <taxon>Sisoridae</taxon>
        <taxon>Sisorinae</taxon>
        <taxon>Bagarius</taxon>
    </lineage>
</organism>
<gene>
    <name evidence="1" type="ORF">Baya_0056</name>
</gene>
<accession>A0A556TH60</accession>
<protein>
    <submittedName>
        <fullName evidence="1">Uncharacterized protein</fullName>
    </submittedName>
</protein>
<evidence type="ECO:0000313" key="2">
    <source>
        <dbReference type="Proteomes" id="UP000319801"/>
    </source>
</evidence>
<dbReference type="EMBL" id="VCAZ01000001">
    <property type="protein sequence ID" value="TSK13182.1"/>
    <property type="molecule type" value="Genomic_DNA"/>
</dbReference>
<evidence type="ECO:0000313" key="1">
    <source>
        <dbReference type="EMBL" id="TSK13182.1"/>
    </source>
</evidence>
<dbReference type="AlphaFoldDB" id="A0A556TH60"/>